<name>A0A4V2K9D9_9APHY</name>
<feature type="region of interest" description="Disordered" evidence="1">
    <location>
        <begin position="170"/>
        <end position="191"/>
    </location>
</feature>
<sequence>MCAPDSRQHVISFLEDDPLRSDVVSAASGETLYSITTEAVGLRKDTTILRDAQGNVFAGWEQKSFRRDQVTFHGVRCKLSEWLRKKTILSSTRVLVAPDGEEFHWKEKPTTFELVSTRTRTPIARSHNAHSAVGQLLGLSVAPSAVPMLDAILLSFVILEQRRREELGRASATGGAAYTASGTSAANVSSP</sequence>
<dbReference type="Pfam" id="PF20236">
    <property type="entry name" value="DUF6593"/>
    <property type="match status" value="1"/>
</dbReference>
<organism evidence="3 4">
    <name type="scientific">Dichomitus squalens</name>
    <dbReference type="NCBI Taxonomy" id="114155"/>
    <lineage>
        <taxon>Eukaryota</taxon>
        <taxon>Fungi</taxon>
        <taxon>Dikarya</taxon>
        <taxon>Basidiomycota</taxon>
        <taxon>Agaricomycotina</taxon>
        <taxon>Agaricomycetes</taxon>
        <taxon>Polyporales</taxon>
        <taxon>Polyporaceae</taxon>
        <taxon>Dichomitus</taxon>
    </lineage>
</organism>
<keyword evidence="4" id="KW-1185">Reference proteome</keyword>
<dbReference type="Proteomes" id="UP000292082">
    <property type="component" value="Unassembled WGS sequence"/>
</dbReference>
<dbReference type="EMBL" id="ML145089">
    <property type="protein sequence ID" value="TBU63538.1"/>
    <property type="molecule type" value="Genomic_DNA"/>
</dbReference>
<evidence type="ECO:0000313" key="4">
    <source>
        <dbReference type="Proteomes" id="UP000292082"/>
    </source>
</evidence>
<evidence type="ECO:0000259" key="2">
    <source>
        <dbReference type="Pfam" id="PF20236"/>
    </source>
</evidence>
<accession>A0A4V2K9D9</accession>
<dbReference type="InterPro" id="IPR046528">
    <property type="entry name" value="DUF6593"/>
</dbReference>
<dbReference type="AlphaFoldDB" id="A0A4V2K9D9"/>
<feature type="domain" description="DUF6593" evidence="2">
    <location>
        <begin position="16"/>
        <end position="165"/>
    </location>
</feature>
<reference evidence="3 4" key="1">
    <citation type="submission" date="2019-01" db="EMBL/GenBank/DDBJ databases">
        <title>Draft genome sequences of three monokaryotic isolates of the white-rot basidiomycete fungus Dichomitus squalens.</title>
        <authorList>
            <consortium name="DOE Joint Genome Institute"/>
            <person name="Lopez S.C."/>
            <person name="Andreopoulos B."/>
            <person name="Pangilinan J."/>
            <person name="Lipzen A."/>
            <person name="Riley R."/>
            <person name="Ahrendt S."/>
            <person name="Ng V."/>
            <person name="Barry K."/>
            <person name="Daum C."/>
            <person name="Grigoriev I.V."/>
            <person name="Hilden K.S."/>
            <person name="Makela M.R."/>
            <person name="de Vries R.P."/>
        </authorList>
    </citation>
    <scope>NUCLEOTIDE SEQUENCE [LARGE SCALE GENOMIC DNA]</scope>
    <source>
        <strain evidence="3 4">CBS 464.89</strain>
    </source>
</reference>
<proteinExistence type="predicted"/>
<evidence type="ECO:0000313" key="3">
    <source>
        <dbReference type="EMBL" id="TBU63538.1"/>
    </source>
</evidence>
<evidence type="ECO:0000256" key="1">
    <source>
        <dbReference type="SAM" id="MobiDB-lite"/>
    </source>
</evidence>
<protein>
    <recommendedName>
        <fullName evidence="2">DUF6593 domain-containing protein</fullName>
    </recommendedName>
</protein>
<gene>
    <name evidence="3" type="ORF">BD310DRAFT_1035738</name>
</gene>